<dbReference type="GO" id="GO:0000136">
    <property type="term" value="C:mannan polymerase complex"/>
    <property type="evidence" value="ECO:0007669"/>
    <property type="project" value="TreeGrafter"/>
</dbReference>
<dbReference type="InterPro" id="IPR029044">
    <property type="entry name" value="Nucleotide-diphossugar_trans"/>
</dbReference>
<dbReference type="AlphaFoldDB" id="A0A3B0U6Y5"/>
<dbReference type="Pfam" id="PF04488">
    <property type="entry name" value="Gly_transf_sug"/>
    <property type="match status" value="1"/>
</dbReference>
<name>A0A3B0U6Y5_9ZZZZ</name>
<dbReference type="PANTHER" id="PTHR31834:SF1">
    <property type="entry name" value="INITIATION-SPECIFIC ALPHA-1,6-MANNOSYLTRANSFERASE"/>
    <property type="match status" value="1"/>
</dbReference>
<dbReference type="GO" id="GO:0006487">
    <property type="term" value="P:protein N-linked glycosylation"/>
    <property type="evidence" value="ECO:0007669"/>
    <property type="project" value="TreeGrafter"/>
</dbReference>
<dbReference type="SUPFAM" id="SSF53448">
    <property type="entry name" value="Nucleotide-diphospho-sugar transferases"/>
    <property type="match status" value="1"/>
</dbReference>
<sequence length="182" mass="21184">MYHFYDDAAIDDFILKDFGEDVFKQYNKLAIGAAKADFFRYAILFKKGGIYLDVDSKINGSLDSWIKPEDEAIITNEDNPGLYVQWALIYSKGHPFLQKTIEAIIDNIKSNKYPNQVLEMTGPNLYSKVLKDCFKTHPKSLYRMYGTDYNGKILFKYWLSGFSFNKKEHWRVSEKKTGVLRS</sequence>
<accession>A0A3B0U6Y5</accession>
<protein>
    <recommendedName>
        <fullName evidence="2">Mannosyltransferase involved in polysaccharide biosynthesis</fullName>
    </recommendedName>
</protein>
<dbReference type="InterPro" id="IPR039367">
    <property type="entry name" value="Och1-like"/>
</dbReference>
<dbReference type="PANTHER" id="PTHR31834">
    <property type="entry name" value="INITIATION-SPECIFIC ALPHA-1,6-MANNOSYLTRANSFERASE"/>
    <property type="match status" value="1"/>
</dbReference>
<evidence type="ECO:0008006" key="2">
    <source>
        <dbReference type="Google" id="ProtNLM"/>
    </source>
</evidence>
<reference evidence="1" key="1">
    <citation type="submission" date="2018-06" db="EMBL/GenBank/DDBJ databases">
        <authorList>
            <person name="Zhirakovskaya E."/>
        </authorList>
    </citation>
    <scope>NUCLEOTIDE SEQUENCE</scope>
</reference>
<gene>
    <name evidence="1" type="ORF">MNBD_BACTEROID06-185</name>
</gene>
<dbReference type="InterPro" id="IPR007577">
    <property type="entry name" value="GlycoTrfase_DXD_sugar-bd_CS"/>
</dbReference>
<organism evidence="1">
    <name type="scientific">hydrothermal vent metagenome</name>
    <dbReference type="NCBI Taxonomy" id="652676"/>
    <lineage>
        <taxon>unclassified sequences</taxon>
        <taxon>metagenomes</taxon>
        <taxon>ecological metagenomes</taxon>
    </lineage>
</organism>
<dbReference type="GO" id="GO:0000009">
    <property type="term" value="F:alpha-1,6-mannosyltransferase activity"/>
    <property type="evidence" value="ECO:0007669"/>
    <property type="project" value="InterPro"/>
</dbReference>
<dbReference type="Gene3D" id="3.90.550.20">
    <property type="match status" value="1"/>
</dbReference>
<evidence type="ECO:0000313" key="1">
    <source>
        <dbReference type="EMBL" id="VAW26108.1"/>
    </source>
</evidence>
<dbReference type="EMBL" id="UOES01000065">
    <property type="protein sequence ID" value="VAW26108.1"/>
    <property type="molecule type" value="Genomic_DNA"/>
</dbReference>
<proteinExistence type="predicted"/>